<sequence>MADEMVLGKQRFDSEAAASLVRELRTTFASGKTKSYEWRVSQLKGIAKLVADKENEIVEALHKDLAKPETEAHVTEISMLKSSCNHALKELKHWMKPEKVPSSILTFPSSAKIVSEPLGVVLVIAPWNYPFLLSLDPVLGAIVAGNAVVLKPSEISPATSSFFTKFLNEYVDRSAIRVVDGAVDEATALLERKWDKIFYTGSYLACNLVLIADVNINCFPLWCAANLCCLPSYLIEFCSGIFCCYNPAVMRYHTCNQFWFSVSYLIVKQSFNERLRKLFIGLPKIPSTFFLNHFALPLKSEFLLYLRIVLFSTKSYPLLEIIDLPPTGLVFEIIPKVLFASSSYYLILINYQIATAIIEYMLLYWLGPYRIQLSFLNFWSALKLVVED</sequence>
<evidence type="ECO:0000256" key="1">
    <source>
        <dbReference type="ARBA" id="ARBA00009986"/>
    </source>
</evidence>
<feature type="transmembrane region" description="Helical" evidence="3">
    <location>
        <begin position="344"/>
        <end position="366"/>
    </location>
</feature>
<reference evidence="5" key="1">
    <citation type="journal article" date="2023" name="Plant J.">
        <title>The genome of the king protea, Protea cynaroides.</title>
        <authorList>
            <person name="Chang J."/>
            <person name="Duong T.A."/>
            <person name="Schoeman C."/>
            <person name="Ma X."/>
            <person name="Roodt D."/>
            <person name="Barker N."/>
            <person name="Li Z."/>
            <person name="Van de Peer Y."/>
            <person name="Mizrachi E."/>
        </authorList>
    </citation>
    <scope>NUCLEOTIDE SEQUENCE</scope>
    <source>
        <tissue evidence="5">Young leaves</tissue>
    </source>
</reference>
<dbReference type="Proteomes" id="UP001141806">
    <property type="component" value="Unassembled WGS sequence"/>
</dbReference>
<dbReference type="PANTHER" id="PTHR43570">
    <property type="entry name" value="ALDEHYDE DEHYDROGENASE"/>
    <property type="match status" value="1"/>
</dbReference>
<dbReference type="Pfam" id="PF00171">
    <property type="entry name" value="Aldedh"/>
    <property type="match status" value="1"/>
</dbReference>
<keyword evidence="3" id="KW-0812">Transmembrane</keyword>
<dbReference type="GO" id="GO:0004029">
    <property type="term" value="F:aldehyde dehydrogenase (NAD+) activity"/>
    <property type="evidence" value="ECO:0007669"/>
    <property type="project" value="TreeGrafter"/>
</dbReference>
<feature type="domain" description="Aldehyde dehydrogenase" evidence="4">
    <location>
        <begin position="10"/>
        <end position="203"/>
    </location>
</feature>
<dbReference type="GO" id="GO:0006081">
    <property type="term" value="P:aldehyde metabolic process"/>
    <property type="evidence" value="ECO:0007669"/>
    <property type="project" value="InterPro"/>
</dbReference>
<dbReference type="SUPFAM" id="SSF53720">
    <property type="entry name" value="ALDH-like"/>
    <property type="match status" value="1"/>
</dbReference>
<evidence type="ECO:0000313" key="5">
    <source>
        <dbReference type="EMBL" id="KAJ4967368.1"/>
    </source>
</evidence>
<organism evidence="5 6">
    <name type="scientific">Protea cynaroides</name>
    <dbReference type="NCBI Taxonomy" id="273540"/>
    <lineage>
        <taxon>Eukaryota</taxon>
        <taxon>Viridiplantae</taxon>
        <taxon>Streptophyta</taxon>
        <taxon>Embryophyta</taxon>
        <taxon>Tracheophyta</taxon>
        <taxon>Spermatophyta</taxon>
        <taxon>Magnoliopsida</taxon>
        <taxon>Proteales</taxon>
        <taxon>Proteaceae</taxon>
        <taxon>Protea</taxon>
    </lineage>
</organism>
<name>A0A9Q0KBB2_9MAGN</name>
<dbReference type="GO" id="GO:0005737">
    <property type="term" value="C:cytoplasm"/>
    <property type="evidence" value="ECO:0007669"/>
    <property type="project" value="TreeGrafter"/>
</dbReference>
<dbReference type="InterPro" id="IPR012394">
    <property type="entry name" value="Aldehyde_DH_NAD(P)"/>
</dbReference>
<evidence type="ECO:0000256" key="3">
    <source>
        <dbReference type="SAM" id="Phobius"/>
    </source>
</evidence>
<comment type="caution">
    <text evidence="5">The sequence shown here is derived from an EMBL/GenBank/DDBJ whole genome shotgun (WGS) entry which is preliminary data.</text>
</comment>
<dbReference type="PANTHER" id="PTHR43570:SF16">
    <property type="entry name" value="ALDEHYDE DEHYDROGENASE TYPE III, ISOFORM Q"/>
    <property type="match status" value="1"/>
</dbReference>
<comment type="similarity">
    <text evidence="1">Belongs to the aldehyde dehydrogenase family.</text>
</comment>
<keyword evidence="3" id="KW-0472">Membrane</keyword>
<protein>
    <recommendedName>
        <fullName evidence="4">Aldehyde dehydrogenase domain-containing protein</fullName>
    </recommendedName>
</protein>
<dbReference type="AlphaFoldDB" id="A0A9Q0KBB2"/>
<dbReference type="InterPro" id="IPR016162">
    <property type="entry name" value="Ald_DH_N"/>
</dbReference>
<keyword evidence="6" id="KW-1185">Reference proteome</keyword>
<dbReference type="InterPro" id="IPR016161">
    <property type="entry name" value="Ald_DH/histidinol_DH"/>
</dbReference>
<evidence type="ECO:0000313" key="6">
    <source>
        <dbReference type="Proteomes" id="UP001141806"/>
    </source>
</evidence>
<keyword evidence="3" id="KW-1133">Transmembrane helix</keyword>
<dbReference type="FunFam" id="3.40.605.10:FF:000004">
    <property type="entry name" value="Aldehyde dehydrogenase"/>
    <property type="match status" value="1"/>
</dbReference>
<proteinExistence type="inferred from homology"/>
<dbReference type="Gene3D" id="3.40.605.10">
    <property type="entry name" value="Aldehyde Dehydrogenase, Chain A, domain 1"/>
    <property type="match status" value="1"/>
</dbReference>
<dbReference type="InterPro" id="IPR015590">
    <property type="entry name" value="Aldehyde_DH_dom"/>
</dbReference>
<dbReference type="OrthoDB" id="440325at2759"/>
<accession>A0A9Q0KBB2</accession>
<gene>
    <name evidence="5" type="ORF">NE237_019217</name>
</gene>
<evidence type="ECO:0000259" key="4">
    <source>
        <dbReference type="Pfam" id="PF00171"/>
    </source>
</evidence>
<keyword evidence="2" id="KW-0560">Oxidoreductase</keyword>
<dbReference type="EMBL" id="JAMYWD010000007">
    <property type="protein sequence ID" value="KAJ4967368.1"/>
    <property type="molecule type" value="Genomic_DNA"/>
</dbReference>
<evidence type="ECO:0000256" key="2">
    <source>
        <dbReference type="ARBA" id="ARBA00023002"/>
    </source>
</evidence>